<evidence type="ECO:0000313" key="2">
    <source>
        <dbReference type="Proteomes" id="UP001497535"/>
    </source>
</evidence>
<protein>
    <submittedName>
        <fullName evidence="1">Uncharacterized protein</fullName>
    </submittedName>
</protein>
<reference evidence="1" key="1">
    <citation type="submission" date="2023-11" db="EMBL/GenBank/DDBJ databases">
        <authorList>
            <person name="Poullet M."/>
        </authorList>
    </citation>
    <scope>NUCLEOTIDE SEQUENCE</scope>
    <source>
        <strain evidence="1">E1834</strain>
    </source>
</reference>
<organism evidence="1 2">
    <name type="scientific">Meloidogyne enterolobii</name>
    <name type="common">Root-knot nematode worm</name>
    <name type="synonym">Meloidogyne mayaguensis</name>
    <dbReference type="NCBI Taxonomy" id="390850"/>
    <lineage>
        <taxon>Eukaryota</taxon>
        <taxon>Metazoa</taxon>
        <taxon>Ecdysozoa</taxon>
        <taxon>Nematoda</taxon>
        <taxon>Chromadorea</taxon>
        <taxon>Rhabditida</taxon>
        <taxon>Tylenchina</taxon>
        <taxon>Tylenchomorpha</taxon>
        <taxon>Tylenchoidea</taxon>
        <taxon>Meloidogynidae</taxon>
        <taxon>Meloidogyninae</taxon>
        <taxon>Meloidogyne</taxon>
    </lineage>
</organism>
<evidence type="ECO:0000313" key="1">
    <source>
        <dbReference type="EMBL" id="CAK5032162.1"/>
    </source>
</evidence>
<proteinExistence type="predicted"/>
<dbReference type="EMBL" id="CAVMJV010000005">
    <property type="protein sequence ID" value="CAK5032162.1"/>
    <property type="molecule type" value="Genomic_DNA"/>
</dbReference>
<sequence length="118" mass="13003">MTSPNIAVANPLMTKMSDRTALAEFLQERRRAMNKSMQDSNGGDGQPQLPGQVSATIMAKNPPVNAVFHSEEKNETNGHNSQHDNYKSIRTPPEDPHMNNGHGSEEMHPPEPTLINFG</sequence>
<name>A0ACB0Y5Z0_MELEN</name>
<keyword evidence="2" id="KW-1185">Reference proteome</keyword>
<comment type="caution">
    <text evidence="1">The sequence shown here is derived from an EMBL/GenBank/DDBJ whole genome shotgun (WGS) entry which is preliminary data.</text>
</comment>
<accession>A0ACB0Y5Z0</accession>
<gene>
    <name evidence="1" type="ORF">MENTE1834_LOCUS7754</name>
</gene>
<dbReference type="Proteomes" id="UP001497535">
    <property type="component" value="Unassembled WGS sequence"/>
</dbReference>